<dbReference type="PANTHER" id="PTHR33990:SF1">
    <property type="entry name" value="PROTEIN YJDN"/>
    <property type="match status" value="1"/>
</dbReference>
<comment type="caution">
    <text evidence="2">The sequence shown here is derived from an EMBL/GenBank/DDBJ whole genome shotgun (WGS) entry which is preliminary data.</text>
</comment>
<dbReference type="AlphaFoldDB" id="A0A5B0ECS6"/>
<evidence type="ECO:0000313" key="2">
    <source>
        <dbReference type="EMBL" id="KAA0976025.1"/>
    </source>
</evidence>
<evidence type="ECO:0000313" key="3">
    <source>
        <dbReference type="Proteomes" id="UP000323856"/>
    </source>
</evidence>
<accession>A0A5B0ECS6</accession>
<dbReference type="InterPro" id="IPR028973">
    <property type="entry name" value="PhnB-like"/>
</dbReference>
<dbReference type="CDD" id="cd06588">
    <property type="entry name" value="PhnB_like"/>
    <property type="match status" value="1"/>
</dbReference>
<feature type="domain" description="PhnB-like" evidence="1">
    <location>
        <begin position="7"/>
        <end position="133"/>
    </location>
</feature>
<gene>
    <name evidence="2" type="ORF">FQ154_11970</name>
</gene>
<dbReference type="RefSeq" id="WP_007271330.1">
    <property type="nucleotide sequence ID" value="NZ_VOBL01000012.1"/>
</dbReference>
<dbReference type="Proteomes" id="UP000323856">
    <property type="component" value="Unassembled WGS sequence"/>
</dbReference>
<sequence length="143" mass="15825">MGTILNPYISFRDQARPALEFYQSVFGGELDLRPFSDFEFAKTENRDDDNKIMHGHLRAPNGLNLMAADTPASMEWKGGTAISVTLSGDDKDEITEYWKKLSDGATVGEKLAQAPWGDWFGMLTDKFGVDWMVNIAGPATTGQ</sequence>
<dbReference type="SUPFAM" id="SSF54593">
    <property type="entry name" value="Glyoxalase/Bleomycin resistance protein/Dihydroxybiphenyl dioxygenase"/>
    <property type="match status" value="1"/>
</dbReference>
<proteinExistence type="predicted"/>
<protein>
    <submittedName>
        <fullName evidence="2">VOC family protein</fullName>
    </submittedName>
</protein>
<name>A0A5B0ECS6_9MICC</name>
<dbReference type="Pfam" id="PF06983">
    <property type="entry name" value="3-dmu-9_3-mt"/>
    <property type="match status" value="1"/>
</dbReference>
<dbReference type="PANTHER" id="PTHR33990">
    <property type="entry name" value="PROTEIN YJDN-RELATED"/>
    <property type="match status" value="1"/>
</dbReference>
<organism evidence="2 3">
    <name type="scientific">Paeniglutamicibacter gangotriensis</name>
    <dbReference type="NCBI Taxonomy" id="254787"/>
    <lineage>
        <taxon>Bacteria</taxon>
        <taxon>Bacillati</taxon>
        <taxon>Actinomycetota</taxon>
        <taxon>Actinomycetes</taxon>
        <taxon>Micrococcales</taxon>
        <taxon>Micrococcaceae</taxon>
        <taxon>Paeniglutamicibacter</taxon>
    </lineage>
</organism>
<dbReference type="EMBL" id="VOBL01000012">
    <property type="protein sequence ID" value="KAA0976025.1"/>
    <property type="molecule type" value="Genomic_DNA"/>
</dbReference>
<evidence type="ECO:0000259" key="1">
    <source>
        <dbReference type="Pfam" id="PF06983"/>
    </source>
</evidence>
<dbReference type="Gene3D" id="3.10.180.10">
    <property type="entry name" value="2,3-Dihydroxybiphenyl 1,2-Dioxygenase, domain 1"/>
    <property type="match status" value="1"/>
</dbReference>
<dbReference type="InterPro" id="IPR029068">
    <property type="entry name" value="Glyas_Bleomycin-R_OHBP_Dase"/>
</dbReference>
<reference evidence="2 3" key="1">
    <citation type="submission" date="2019-07" db="EMBL/GenBank/DDBJ databases">
        <title>Analysis of the biochemical properties, biological activity and biotechnological potential of siderophores and biosurfactants produced by Antarctic psychrotolerant bacteria.</title>
        <authorList>
            <person name="Styczynski M."/>
            <person name="Krucon T."/>
            <person name="Decewicz P."/>
            <person name="Dziewit L."/>
        </authorList>
    </citation>
    <scope>NUCLEOTIDE SEQUENCE [LARGE SCALE GENOMIC DNA]</scope>
    <source>
        <strain evidence="2 3">ANT_H27</strain>
    </source>
</reference>
<dbReference type="OrthoDB" id="9795306at2"/>